<gene>
    <name evidence="2" type="primary">LOC136087546</name>
</gene>
<dbReference type="RefSeq" id="XP_065666690.1">
    <property type="nucleotide sequence ID" value="XM_065810618.1"/>
</dbReference>
<name>A0ABM4CXK7_HYDVU</name>
<dbReference type="PANTHER" id="PTHR35818:SF1">
    <property type="entry name" value="CILIA- AND FLAGELLA-ASSOCIATED PROTEIN 141"/>
    <property type="match status" value="1"/>
</dbReference>
<keyword evidence="1" id="KW-1185">Reference proteome</keyword>
<organism evidence="1 2">
    <name type="scientific">Hydra vulgaris</name>
    <name type="common">Hydra</name>
    <name type="synonym">Hydra attenuata</name>
    <dbReference type="NCBI Taxonomy" id="6087"/>
    <lineage>
        <taxon>Eukaryota</taxon>
        <taxon>Metazoa</taxon>
        <taxon>Cnidaria</taxon>
        <taxon>Hydrozoa</taxon>
        <taxon>Hydroidolina</taxon>
        <taxon>Anthoathecata</taxon>
        <taxon>Aplanulata</taxon>
        <taxon>Hydridae</taxon>
        <taxon>Hydra</taxon>
    </lineage>
</organism>
<dbReference type="Pfam" id="PF15104">
    <property type="entry name" value="CFAP141"/>
    <property type="match status" value="1"/>
</dbReference>
<evidence type="ECO:0000313" key="1">
    <source>
        <dbReference type="Proteomes" id="UP001652625"/>
    </source>
</evidence>
<sequence>MSLLATSYRYESEGSRFSNKAFKGQNIKSKRDEKHGTGQKCDSQGCVVAEAIKSPEKLEEIIDRRKAKRDIEVIKVELKYERKSLILLRRSQLRTLLTEEFMLYEKDLTKQGKAFYLERI</sequence>
<dbReference type="Proteomes" id="UP001652625">
    <property type="component" value="Chromosome 11"/>
</dbReference>
<dbReference type="GeneID" id="136087546"/>
<dbReference type="InterPro" id="IPR029375">
    <property type="entry name" value="CFAP141"/>
</dbReference>
<dbReference type="PANTHER" id="PTHR35818">
    <property type="entry name" value="C1ORF189"/>
    <property type="match status" value="1"/>
</dbReference>
<evidence type="ECO:0000313" key="2">
    <source>
        <dbReference type="RefSeq" id="XP_065666690.1"/>
    </source>
</evidence>
<reference evidence="2" key="1">
    <citation type="submission" date="2025-08" db="UniProtKB">
        <authorList>
            <consortium name="RefSeq"/>
        </authorList>
    </citation>
    <scope>IDENTIFICATION</scope>
</reference>
<proteinExistence type="predicted"/>
<accession>A0ABM4CXK7</accession>
<protein>
    <submittedName>
        <fullName evidence="2">Uncharacterized protein LOC136087546 isoform X1</fullName>
    </submittedName>
</protein>